<dbReference type="InterPro" id="IPR011054">
    <property type="entry name" value="Rudment_hybrid_motif"/>
</dbReference>
<dbReference type="EC" id="6.3.4.13" evidence="4 12"/>
<dbReference type="Gene3D" id="3.30.470.20">
    <property type="entry name" value="ATP-grasp fold, B domain"/>
    <property type="match status" value="1"/>
</dbReference>
<dbReference type="Pfam" id="PF02843">
    <property type="entry name" value="GARS_C"/>
    <property type="match status" value="1"/>
</dbReference>
<comment type="cofactor">
    <cofactor evidence="2">
        <name>Mg(2+)</name>
        <dbReference type="ChEBI" id="CHEBI:18420"/>
    </cofactor>
</comment>
<dbReference type="NCBIfam" id="TIGR00877">
    <property type="entry name" value="purD"/>
    <property type="match status" value="1"/>
</dbReference>
<dbReference type="InterPro" id="IPR020559">
    <property type="entry name" value="PRibGlycinamide_synth_CS"/>
</dbReference>
<keyword evidence="7 12" id="KW-0658">Purine biosynthesis</keyword>
<dbReference type="InterPro" id="IPR020561">
    <property type="entry name" value="PRibGlycinamid_synth_ATP-grasp"/>
</dbReference>
<evidence type="ECO:0000313" key="15">
    <source>
        <dbReference type="EMBL" id="OGH70327.1"/>
    </source>
</evidence>
<reference evidence="15 16" key="1">
    <citation type="journal article" date="2016" name="Nat. Commun.">
        <title>Thousands of microbial genomes shed light on interconnected biogeochemical processes in an aquifer system.</title>
        <authorList>
            <person name="Anantharaman K."/>
            <person name="Brown C.T."/>
            <person name="Hug L.A."/>
            <person name="Sharon I."/>
            <person name="Castelle C.J."/>
            <person name="Probst A.J."/>
            <person name="Thomas B.C."/>
            <person name="Singh A."/>
            <person name="Wilkins M.J."/>
            <person name="Karaoz U."/>
            <person name="Brodie E.L."/>
            <person name="Williams K.H."/>
            <person name="Hubbard S.S."/>
            <person name="Banfield J.F."/>
        </authorList>
    </citation>
    <scope>NUCLEOTIDE SEQUENCE [LARGE SCALE GENOMIC DNA]</scope>
</reference>
<dbReference type="PANTHER" id="PTHR43472:SF1">
    <property type="entry name" value="PHOSPHORIBOSYLAMINE--GLYCINE LIGASE, CHLOROPLASTIC"/>
    <property type="match status" value="1"/>
</dbReference>
<dbReference type="InterPro" id="IPR020562">
    <property type="entry name" value="PRibGlycinamide_synth_N"/>
</dbReference>
<keyword evidence="8 13" id="KW-0067">ATP-binding</keyword>
<dbReference type="STRING" id="1798683.A3C90_01080"/>
<comment type="similarity">
    <text evidence="9 12">Belongs to the GARS family.</text>
</comment>
<accession>A0A1F6MF83</accession>
<evidence type="ECO:0000256" key="3">
    <source>
        <dbReference type="ARBA" id="ARBA00005174"/>
    </source>
</evidence>
<feature type="domain" description="ATP-grasp" evidence="14">
    <location>
        <begin position="110"/>
        <end position="319"/>
    </location>
</feature>
<evidence type="ECO:0000259" key="14">
    <source>
        <dbReference type="PROSITE" id="PS50975"/>
    </source>
</evidence>
<name>A0A1F6MF83_9BACT</name>
<evidence type="ECO:0000256" key="6">
    <source>
        <dbReference type="ARBA" id="ARBA00022741"/>
    </source>
</evidence>
<organism evidence="15 16">
    <name type="scientific">Candidatus Magasanikbacteria bacterium RIFCSPHIGHO2_02_FULL_51_14</name>
    <dbReference type="NCBI Taxonomy" id="1798683"/>
    <lineage>
        <taxon>Bacteria</taxon>
        <taxon>Candidatus Magasanikiibacteriota</taxon>
    </lineage>
</organism>
<dbReference type="InterPro" id="IPR011761">
    <property type="entry name" value="ATP-grasp"/>
</dbReference>
<dbReference type="InterPro" id="IPR000115">
    <property type="entry name" value="PRibGlycinamide_synth"/>
</dbReference>
<comment type="catalytic activity">
    <reaction evidence="12">
        <text>5-phospho-beta-D-ribosylamine + glycine + ATP = N(1)-(5-phospho-beta-D-ribosyl)glycinamide + ADP + phosphate + H(+)</text>
        <dbReference type="Rhea" id="RHEA:17453"/>
        <dbReference type="ChEBI" id="CHEBI:15378"/>
        <dbReference type="ChEBI" id="CHEBI:30616"/>
        <dbReference type="ChEBI" id="CHEBI:43474"/>
        <dbReference type="ChEBI" id="CHEBI:57305"/>
        <dbReference type="ChEBI" id="CHEBI:58681"/>
        <dbReference type="ChEBI" id="CHEBI:143788"/>
        <dbReference type="ChEBI" id="CHEBI:456216"/>
        <dbReference type="EC" id="6.3.4.13"/>
    </reaction>
</comment>
<dbReference type="PROSITE" id="PS50975">
    <property type="entry name" value="ATP_GRASP"/>
    <property type="match status" value="1"/>
</dbReference>
<dbReference type="SMART" id="SM01210">
    <property type="entry name" value="GARS_C"/>
    <property type="match status" value="1"/>
</dbReference>
<protein>
    <recommendedName>
        <fullName evidence="4 12">Phosphoribosylamine--glycine ligase</fullName>
        <ecNumber evidence="4 12">6.3.4.13</ecNumber>
    </recommendedName>
    <alternativeName>
        <fullName evidence="12">GARS</fullName>
    </alternativeName>
    <alternativeName>
        <fullName evidence="10 12">Glycinamide ribonucleotide synthetase</fullName>
    </alternativeName>
    <alternativeName>
        <fullName evidence="11 12">Phosphoribosylglycinamide synthetase</fullName>
    </alternativeName>
</protein>
<dbReference type="Pfam" id="PF01071">
    <property type="entry name" value="GARS_A"/>
    <property type="match status" value="1"/>
</dbReference>
<evidence type="ECO:0000256" key="4">
    <source>
        <dbReference type="ARBA" id="ARBA00013255"/>
    </source>
</evidence>
<dbReference type="PANTHER" id="PTHR43472">
    <property type="entry name" value="PHOSPHORIBOSYLAMINE--GLYCINE LIGASE"/>
    <property type="match status" value="1"/>
</dbReference>
<dbReference type="SUPFAM" id="SSF52440">
    <property type="entry name" value="PreATP-grasp domain"/>
    <property type="match status" value="1"/>
</dbReference>
<dbReference type="GO" id="GO:0005524">
    <property type="term" value="F:ATP binding"/>
    <property type="evidence" value="ECO:0007669"/>
    <property type="project" value="UniProtKB-UniRule"/>
</dbReference>
<evidence type="ECO:0000256" key="13">
    <source>
        <dbReference type="PROSITE-ProRule" id="PRU00409"/>
    </source>
</evidence>
<dbReference type="PROSITE" id="PS00184">
    <property type="entry name" value="GARS"/>
    <property type="match status" value="1"/>
</dbReference>
<dbReference type="GO" id="GO:0009113">
    <property type="term" value="P:purine nucleobase biosynthetic process"/>
    <property type="evidence" value="ECO:0007669"/>
    <property type="project" value="InterPro"/>
</dbReference>
<dbReference type="HAMAP" id="MF_00138">
    <property type="entry name" value="GARS"/>
    <property type="match status" value="1"/>
</dbReference>
<dbReference type="GO" id="GO:0046872">
    <property type="term" value="F:metal ion binding"/>
    <property type="evidence" value="ECO:0007669"/>
    <property type="project" value="InterPro"/>
</dbReference>
<comment type="caution">
    <text evidence="15">The sequence shown here is derived from an EMBL/GenBank/DDBJ whole genome shotgun (WGS) entry which is preliminary data.</text>
</comment>
<sequence>MNILLIGSGAREHAIARAIKKSPQDANLFCFGSNSNPGIQPLSVGYMVGAVTDANAILSFAKENCIDFAIIGPEAPLEAGVADVLWEHGIPCVGPKRALAQIETSKSFARDLLTKHNIPACPKYKYFSGMVGVAEFLAELEDAYVVKADGLMGGKGVKVSGDHLKSHADALAWCKELIDARITFLIEEKLIGQEFSLMSFCDGTHLAHIPPIQDHKRAYVGDTGPNTGGMGSYSDANYLLPFLTPDDVRAAEMINEQTTQALADEFGDEYKGILYGGFMATKDGVRVIEYNARFGDPEAMNALAILESDFVALCQAIIDGNLTQDHARFASKATVCKYAVPLGYPDSPVKNERIDVSQVQDKDRLYFGSVEERNGELYETGSRTVAVVGVADTISEAEKIAEEEIACVKGPLFHREDIGTQRLIRTRVEMMDALRKIS</sequence>
<dbReference type="SUPFAM" id="SSF51246">
    <property type="entry name" value="Rudiment single hybrid motif"/>
    <property type="match status" value="1"/>
</dbReference>
<evidence type="ECO:0000256" key="12">
    <source>
        <dbReference type="HAMAP-Rule" id="MF_00138"/>
    </source>
</evidence>
<keyword evidence="6 13" id="KW-0547">Nucleotide-binding</keyword>
<evidence type="ECO:0000313" key="16">
    <source>
        <dbReference type="Proteomes" id="UP000177457"/>
    </source>
</evidence>
<evidence type="ECO:0000256" key="10">
    <source>
        <dbReference type="ARBA" id="ARBA00042242"/>
    </source>
</evidence>
<dbReference type="Gene3D" id="3.40.50.20">
    <property type="match status" value="1"/>
</dbReference>
<evidence type="ECO:0000256" key="2">
    <source>
        <dbReference type="ARBA" id="ARBA00001946"/>
    </source>
</evidence>
<dbReference type="SUPFAM" id="SSF56059">
    <property type="entry name" value="Glutathione synthetase ATP-binding domain-like"/>
    <property type="match status" value="1"/>
</dbReference>
<dbReference type="SMART" id="SM01209">
    <property type="entry name" value="GARS_A"/>
    <property type="match status" value="1"/>
</dbReference>
<dbReference type="AlphaFoldDB" id="A0A1F6MF83"/>
<evidence type="ECO:0000256" key="11">
    <source>
        <dbReference type="ARBA" id="ARBA00042864"/>
    </source>
</evidence>
<dbReference type="InterPro" id="IPR020560">
    <property type="entry name" value="PRibGlycinamide_synth_C-dom"/>
</dbReference>
<dbReference type="GO" id="GO:0004637">
    <property type="term" value="F:phosphoribosylamine-glycine ligase activity"/>
    <property type="evidence" value="ECO:0007669"/>
    <property type="project" value="UniProtKB-UniRule"/>
</dbReference>
<dbReference type="Gene3D" id="3.30.1490.20">
    <property type="entry name" value="ATP-grasp fold, A domain"/>
    <property type="match status" value="1"/>
</dbReference>
<dbReference type="InterPro" id="IPR037123">
    <property type="entry name" value="PRibGlycinamide_synth_C_sf"/>
</dbReference>
<keyword evidence="5 12" id="KW-0436">Ligase</keyword>
<dbReference type="Proteomes" id="UP000177457">
    <property type="component" value="Unassembled WGS sequence"/>
</dbReference>
<proteinExistence type="inferred from homology"/>
<dbReference type="EMBL" id="MFQE01000051">
    <property type="protein sequence ID" value="OGH70327.1"/>
    <property type="molecule type" value="Genomic_DNA"/>
</dbReference>
<evidence type="ECO:0000256" key="1">
    <source>
        <dbReference type="ARBA" id="ARBA00001936"/>
    </source>
</evidence>
<comment type="pathway">
    <text evidence="3 12">Purine metabolism; IMP biosynthesis via de novo pathway; N(1)-(5-phospho-D-ribosyl)glycinamide from 5-phospho-alpha-D-ribose 1-diphosphate: step 2/2.</text>
</comment>
<dbReference type="InterPro" id="IPR013815">
    <property type="entry name" value="ATP_grasp_subdomain_1"/>
</dbReference>
<gene>
    <name evidence="12" type="primary">purD</name>
    <name evidence="15" type="ORF">A3C90_01080</name>
</gene>
<evidence type="ECO:0000256" key="7">
    <source>
        <dbReference type="ARBA" id="ARBA00022755"/>
    </source>
</evidence>
<evidence type="ECO:0000256" key="5">
    <source>
        <dbReference type="ARBA" id="ARBA00022598"/>
    </source>
</evidence>
<dbReference type="Gene3D" id="3.90.600.10">
    <property type="entry name" value="Phosphoribosylglycinamide synthetase, C-terminal domain"/>
    <property type="match status" value="1"/>
</dbReference>
<dbReference type="GO" id="GO:0006189">
    <property type="term" value="P:'de novo' IMP biosynthetic process"/>
    <property type="evidence" value="ECO:0007669"/>
    <property type="project" value="UniProtKB-UniRule"/>
</dbReference>
<comment type="cofactor">
    <cofactor evidence="1">
        <name>Mn(2+)</name>
        <dbReference type="ChEBI" id="CHEBI:29035"/>
    </cofactor>
</comment>
<dbReference type="UniPathway" id="UPA00074">
    <property type="reaction ID" value="UER00125"/>
</dbReference>
<dbReference type="Pfam" id="PF02844">
    <property type="entry name" value="GARS_N"/>
    <property type="match status" value="1"/>
</dbReference>
<dbReference type="InterPro" id="IPR016185">
    <property type="entry name" value="PreATP-grasp_dom_sf"/>
</dbReference>
<evidence type="ECO:0000256" key="9">
    <source>
        <dbReference type="ARBA" id="ARBA00038345"/>
    </source>
</evidence>
<evidence type="ECO:0000256" key="8">
    <source>
        <dbReference type="ARBA" id="ARBA00022840"/>
    </source>
</evidence>